<dbReference type="Pfam" id="PF22615">
    <property type="entry name" value="IPMS_D2"/>
    <property type="match status" value="1"/>
</dbReference>
<dbReference type="VEuPathDB" id="CryptoDB:Cvel_10177"/>
<gene>
    <name evidence="9" type="ORF">Cvel_10177</name>
</gene>
<feature type="compositionally biased region" description="Basic and acidic residues" evidence="7">
    <location>
        <begin position="660"/>
        <end position="669"/>
    </location>
</feature>
<dbReference type="Gene3D" id="3.30.160.270">
    <property type="match status" value="1"/>
</dbReference>
<protein>
    <recommendedName>
        <fullName evidence="3">2-isopropylmalate synthase</fullName>
        <ecNumber evidence="3">2.3.3.13</ecNumber>
    </recommendedName>
</protein>
<feature type="domain" description="Pyruvate carboxyltransferase" evidence="8">
    <location>
        <begin position="333"/>
        <end position="445"/>
    </location>
</feature>
<dbReference type="PhylomeDB" id="A0A0G4I1M1"/>
<evidence type="ECO:0000313" key="9">
    <source>
        <dbReference type="EMBL" id="CEM50761.1"/>
    </source>
</evidence>
<dbReference type="Gene3D" id="3.20.20.70">
    <property type="entry name" value="Aldolase class I"/>
    <property type="match status" value="2"/>
</dbReference>
<dbReference type="Pfam" id="PF08502">
    <property type="entry name" value="LeuA_dimer"/>
    <property type="match status" value="1"/>
</dbReference>
<name>A0A0G4I1M1_9ALVE</name>
<feature type="compositionally biased region" description="Basic and acidic residues" evidence="7">
    <location>
        <begin position="950"/>
        <end position="965"/>
    </location>
</feature>
<dbReference type="PROSITE" id="PS00816">
    <property type="entry name" value="AIPM_HOMOCIT_SYNTH_2"/>
    <property type="match status" value="1"/>
</dbReference>
<dbReference type="SUPFAM" id="SSF110921">
    <property type="entry name" value="2-isopropylmalate synthase LeuA, allosteric (dimerisation) domain"/>
    <property type="match status" value="1"/>
</dbReference>
<comment type="catalytic activity">
    <reaction evidence="1">
        <text>3-methyl-2-oxobutanoate + acetyl-CoA + H2O = (2S)-2-isopropylmalate + CoA + H(+)</text>
        <dbReference type="Rhea" id="RHEA:21524"/>
        <dbReference type="ChEBI" id="CHEBI:1178"/>
        <dbReference type="ChEBI" id="CHEBI:11851"/>
        <dbReference type="ChEBI" id="CHEBI:15377"/>
        <dbReference type="ChEBI" id="CHEBI:15378"/>
        <dbReference type="ChEBI" id="CHEBI:57287"/>
        <dbReference type="ChEBI" id="CHEBI:57288"/>
        <dbReference type="EC" id="2.3.3.13"/>
    </reaction>
</comment>
<organism evidence="9">
    <name type="scientific">Chromera velia CCMP2878</name>
    <dbReference type="NCBI Taxonomy" id="1169474"/>
    <lineage>
        <taxon>Eukaryota</taxon>
        <taxon>Sar</taxon>
        <taxon>Alveolata</taxon>
        <taxon>Colpodellida</taxon>
        <taxon>Chromeraceae</taxon>
        <taxon>Chromera</taxon>
    </lineage>
</organism>
<evidence type="ECO:0000259" key="8">
    <source>
        <dbReference type="PROSITE" id="PS50991"/>
    </source>
</evidence>
<dbReference type="AlphaFoldDB" id="A0A0G4I1M1"/>
<dbReference type="Pfam" id="PF00682">
    <property type="entry name" value="HMGL-like"/>
    <property type="match status" value="1"/>
</dbReference>
<feature type="region of interest" description="Disordered" evidence="7">
    <location>
        <begin position="614"/>
        <end position="717"/>
    </location>
</feature>
<dbReference type="SUPFAM" id="SSF89000">
    <property type="entry name" value="post-HMGL domain-like"/>
    <property type="match status" value="1"/>
</dbReference>
<keyword evidence="5" id="KW-0808">Transferase</keyword>
<evidence type="ECO:0000256" key="7">
    <source>
        <dbReference type="SAM" id="MobiDB-lite"/>
    </source>
</evidence>
<dbReference type="InterPro" id="IPR013785">
    <property type="entry name" value="Aldolase_TIM"/>
</dbReference>
<feature type="region of interest" description="Disordered" evidence="7">
    <location>
        <begin position="837"/>
        <end position="923"/>
    </location>
</feature>
<dbReference type="InterPro" id="IPR013709">
    <property type="entry name" value="2-isopropylmalate_synth_dimer"/>
</dbReference>
<feature type="compositionally biased region" description="Basic and acidic residues" evidence="7">
    <location>
        <begin position="894"/>
        <end position="905"/>
    </location>
</feature>
<reference evidence="9" key="1">
    <citation type="submission" date="2014-11" db="EMBL/GenBank/DDBJ databases">
        <authorList>
            <person name="Otto D Thomas"/>
            <person name="Naeem Raeece"/>
        </authorList>
    </citation>
    <scope>NUCLEOTIDE SEQUENCE</scope>
</reference>
<feature type="compositionally biased region" description="Basic and acidic residues" evidence="7">
    <location>
        <begin position="629"/>
        <end position="641"/>
    </location>
</feature>
<dbReference type="GO" id="GO:0003852">
    <property type="term" value="F:2-isopropylmalate synthase activity"/>
    <property type="evidence" value="ECO:0007669"/>
    <property type="project" value="UniProtKB-EC"/>
</dbReference>
<feature type="compositionally biased region" description="Polar residues" evidence="7">
    <location>
        <begin position="614"/>
        <end position="625"/>
    </location>
</feature>
<dbReference type="PROSITE" id="PS50991">
    <property type="entry name" value="PYR_CT"/>
    <property type="match status" value="1"/>
</dbReference>
<evidence type="ECO:0000256" key="1">
    <source>
        <dbReference type="ARBA" id="ARBA00000064"/>
    </source>
</evidence>
<sequence>MLSRAHSVGGVSRGLLNGVLRGRGVKGRGAVSSSVLFGHTHPGSFRDAGHRGLATGVRGVTMTLPGSVDERRLTFYASGSEEANLDHMEGRPSAKRQGPMDAQKYAKIRPVSFDDCWTERRWPSRSHSVAPVWCSVDLRDGNHSLRHPMSSNKRLLLFKHLVDIGIQEIEVGFPGAARGDKEFIRRLIDTPGLVDRDVWLTVVSDPSEASISEMFDATAGAPRVIWKLLSGVRMDERGLTSDEQKSSALEAVKAATRLMREERDRILHADAARGVPGPLRCLRRLEITPEFFSSAELAFSRDLVMDVLDVWAGAGGGGGVEGSAEVGGEGHREEFVEDDGEDMRPIVNLAASVELSPPNVFADCVEWFISHLGERRRQVAVSVHPHNDRGTAVAAAEMALLAGADRVEGCLFGNGERAGNLDLVCLAVNLFSGGVNPVLDLSDLPSTVEVSEYCTEISLHDRHPWAGALVFTSFSGPHKDKVWKGLKAHEQRETQRLAGGTQEGAEGPNQWSVPYLPVDPKDLGRSYECLVRPSMKRAGHSGIAFLMEKEFGVLLPREMQVEFLQLVKTYMAASGLDPSMYELWEVFRQKYLLPTSPVCVLEFRVLLPSEAKTLSSEIPTSSFPQRSKAKGEAERRVRETQTAEEPPEPVFEPDALQEDLMERESEGVQRETPQQSEGSGFTGENILGGEQLYDKKGETEGSGGETETETKGGQKEEREIVTMEAKVELYGEKLSIRGEGNGPLEALLNGLNPKLPTKVDIMRYYAHAIGKGAGAEAVVYVQVRGRPREGMGQVKRFGVGIEQNTSKAAIKATMSAINHLLRHAVPSQPPVEFRIPAKLGGKDRGRLGGGGGGSGGLRSSEHGLPSPFSTSRRSSVEETETCGRGRRSGLGFHSLDHEEAGRADLEPEGEFGGRRGGKRQKGDGEILCMNSVSRQERWGDVKGGGAPEYGSRREYERVSELRTDDQGSVVSLEKSVGPREGLSGPVDFDDASPSPALGRLSRVCVDTAASSGVFPTSRSGSFFCPSDEKLKRFCS</sequence>
<comment type="similarity">
    <text evidence="2">Belongs to the alpha-IPM synthase/homocitrate synthase family. LeuA type 2 subfamily.</text>
</comment>
<dbReference type="EC" id="2.3.3.13" evidence="3"/>
<dbReference type="EMBL" id="CDMZ01004743">
    <property type="protein sequence ID" value="CEM50761.1"/>
    <property type="molecule type" value="Genomic_DNA"/>
</dbReference>
<evidence type="ECO:0000256" key="3">
    <source>
        <dbReference type="ARBA" id="ARBA00012973"/>
    </source>
</evidence>
<dbReference type="InterPro" id="IPR054692">
    <property type="entry name" value="LeuA-like_post-cat"/>
</dbReference>
<feature type="compositionally biased region" description="Gly residues" evidence="7">
    <location>
        <begin position="847"/>
        <end position="856"/>
    </location>
</feature>
<dbReference type="InterPro" id="IPR002034">
    <property type="entry name" value="AIPM/Hcit_synth_CS"/>
</dbReference>
<evidence type="ECO:0000256" key="4">
    <source>
        <dbReference type="ARBA" id="ARBA00022605"/>
    </source>
</evidence>
<feature type="compositionally biased region" description="Basic and acidic residues" evidence="7">
    <location>
        <begin position="708"/>
        <end position="717"/>
    </location>
</feature>
<keyword evidence="6" id="KW-0100">Branched-chain amino acid biosynthesis</keyword>
<dbReference type="GO" id="GO:0009098">
    <property type="term" value="P:L-leucine biosynthetic process"/>
    <property type="evidence" value="ECO:0007669"/>
    <property type="project" value="InterPro"/>
</dbReference>
<proteinExistence type="inferred from homology"/>
<evidence type="ECO:0000256" key="6">
    <source>
        <dbReference type="ARBA" id="ARBA00023304"/>
    </source>
</evidence>
<keyword evidence="4" id="KW-0028">Amino-acid biosynthesis</keyword>
<dbReference type="PANTHER" id="PTHR46911:SF1">
    <property type="entry name" value="2-ISOPROPYLMALATE SYNTHASE"/>
    <property type="match status" value="1"/>
</dbReference>
<accession>A0A0G4I1M1</accession>
<dbReference type="SMART" id="SM00917">
    <property type="entry name" value="LeuA_dimer"/>
    <property type="match status" value="1"/>
</dbReference>
<dbReference type="InterPro" id="IPR000891">
    <property type="entry name" value="PYR_CT"/>
</dbReference>
<dbReference type="Gene3D" id="1.10.1220.20">
    <property type="match status" value="1"/>
</dbReference>
<dbReference type="SUPFAM" id="SSF51569">
    <property type="entry name" value="Aldolase"/>
    <property type="match status" value="1"/>
</dbReference>
<evidence type="ECO:0000256" key="2">
    <source>
        <dbReference type="ARBA" id="ARBA00009767"/>
    </source>
</evidence>
<evidence type="ECO:0000256" key="5">
    <source>
        <dbReference type="ARBA" id="ARBA00022679"/>
    </source>
</evidence>
<feature type="region of interest" description="Disordered" evidence="7">
    <location>
        <begin position="938"/>
        <end position="993"/>
    </location>
</feature>
<dbReference type="InterPro" id="IPR036230">
    <property type="entry name" value="LeuA_allosteric_dom_sf"/>
</dbReference>
<dbReference type="PANTHER" id="PTHR46911">
    <property type="match status" value="1"/>
</dbReference>